<dbReference type="EMBL" id="CP096659">
    <property type="protein sequence ID" value="UPV74517.1"/>
    <property type="molecule type" value="Genomic_DNA"/>
</dbReference>
<evidence type="ECO:0000313" key="2">
    <source>
        <dbReference type="Proteomes" id="UP000830729"/>
    </source>
</evidence>
<dbReference type="Proteomes" id="UP000830729">
    <property type="component" value="Chromosome"/>
</dbReference>
<evidence type="ECO:0000313" key="1">
    <source>
        <dbReference type="EMBL" id="UPV74517.1"/>
    </source>
</evidence>
<dbReference type="RefSeq" id="WP_248650562.1">
    <property type="nucleotide sequence ID" value="NZ_CP096659.1"/>
</dbReference>
<reference evidence="1 2" key="1">
    <citation type="submission" date="2022-04" db="EMBL/GenBank/DDBJ databases">
        <title>Diverse halophilic archaea isolated from saline environments.</title>
        <authorList>
            <person name="Cui H.-L."/>
        </authorList>
    </citation>
    <scope>NUCLEOTIDE SEQUENCE [LARGE SCALE GENOMIC DNA]</scope>
    <source>
        <strain evidence="1 2">XZYJT49</strain>
    </source>
</reference>
<dbReference type="KEGG" id="halx:M0R89_00255"/>
<keyword evidence="2" id="KW-1185">Reference proteome</keyword>
<protein>
    <submittedName>
        <fullName evidence="1">Uncharacterized protein</fullName>
    </submittedName>
</protein>
<name>A0A8U0HUD3_9EURY</name>
<organism evidence="1 2">
    <name type="scientific">Halorussus limi</name>
    <dbReference type="NCBI Taxonomy" id="2938695"/>
    <lineage>
        <taxon>Archaea</taxon>
        <taxon>Methanobacteriati</taxon>
        <taxon>Methanobacteriota</taxon>
        <taxon>Stenosarchaea group</taxon>
        <taxon>Halobacteria</taxon>
        <taxon>Halobacteriales</taxon>
        <taxon>Haladaptataceae</taxon>
        <taxon>Halorussus</taxon>
    </lineage>
</organism>
<gene>
    <name evidence="1" type="ORF">M0R89_00255</name>
</gene>
<dbReference type="AlphaFoldDB" id="A0A8U0HUD3"/>
<dbReference type="GeneID" id="72183584"/>
<accession>A0A8U0HUD3</accession>
<proteinExistence type="predicted"/>
<sequence length="50" mass="5890">MADSEEQEMAIEELRTALDAEEEGEKDFHVRQALQLLKLERKNDREMNAE</sequence>